<feature type="region of interest" description="Disordered" evidence="1">
    <location>
        <begin position="1"/>
        <end position="31"/>
    </location>
</feature>
<evidence type="ECO:0000313" key="2">
    <source>
        <dbReference type="EMBL" id="AOV08984.1"/>
    </source>
</evidence>
<gene>
    <name evidence="2" type="ORF">BI350_16480</name>
</gene>
<keyword evidence="3" id="KW-1185">Reference proteome</keyword>
<dbReference type="KEGG" id="surl:BI350_16480"/>
<dbReference type="Proteomes" id="UP000185746">
    <property type="component" value="Chromosome"/>
</dbReference>
<dbReference type="AlphaFoldDB" id="A0A1D8JJV7"/>
<evidence type="ECO:0000313" key="3">
    <source>
        <dbReference type="Proteomes" id="UP000185746"/>
    </source>
</evidence>
<protein>
    <submittedName>
        <fullName evidence="2">Uncharacterized protein</fullName>
    </submittedName>
</protein>
<accession>A0A1D8JJV7</accession>
<proteinExistence type="predicted"/>
<dbReference type="EMBL" id="CP017560">
    <property type="protein sequence ID" value="AOV08984.1"/>
    <property type="molecule type" value="Genomic_DNA"/>
</dbReference>
<organism evidence="2 3">
    <name type="scientific">Sporosarcina ureilytica</name>
    <dbReference type="NCBI Taxonomy" id="298596"/>
    <lineage>
        <taxon>Bacteria</taxon>
        <taxon>Bacillati</taxon>
        <taxon>Bacillota</taxon>
        <taxon>Bacilli</taxon>
        <taxon>Bacillales</taxon>
        <taxon>Caryophanaceae</taxon>
        <taxon>Sporosarcina</taxon>
    </lineage>
</organism>
<sequence>MGLAGQVRPRSGASATEEAHRPPHGKRPPGTKINIVRILMLDDIMFIRNFFNERTSHVYVKIDLHADYMSSKLNSSGGVRWKIGLLNL</sequence>
<evidence type="ECO:0000256" key="1">
    <source>
        <dbReference type="SAM" id="MobiDB-lite"/>
    </source>
</evidence>
<reference evidence="2 3" key="1">
    <citation type="submission" date="2016-09" db="EMBL/GenBank/DDBJ databases">
        <title>Complete genome sequence of the Lysinibacillus sphaericus LMG 22257, a specie of Bacillus with ureolytic activity that can effectively biodeposit calcium carbonate.</title>
        <authorList>
            <person name="Yan W."/>
        </authorList>
    </citation>
    <scope>NUCLEOTIDE SEQUENCE [LARGE SCALE GENOMIC DNA]</scope>
    <source>
        <strain evidence="2 3">LMG 22257</strain>
    </source>
</reference>
<name>A0A1D8JJV7_9BACL</name>